<dbReference type="InterPro" id="IPR002502">
    <property type="entry name" value="Amidase_domain"/>
</dbReference>
<keyword evidence="2" id="KW-0732">Signal</keyword>
<evidence type="ECO:0000256" key="1">
    <source>
        <dbReference type="ARBA" id="ARBA00007553"/>
    </source>
</evidence>
<dbReference type="SUPFAM" id="SSF55846">
    <property type="entry name" value="N-acetylmuramoyl-L-alanine amidase-like"/>
    <property type="match status" value="1"/>
</dbReference>
<organism evidence="4 5">
    <name type="scientific">Strigamia maritima</name>
    <name type="common">European centipede</name>
    <name type="synonym">Geophilus maritimus</name>
    <dbReference type="NCBI Taxonomy" id="126957"/>
    <lineage>
        <taxon>Eukaryota</taxon>
        <taxon>Metazoa</taxon>
        <taxon>Ecdysozoa</taxon>
        <taxon>Arthropoda</taxon>
        <taxon>Myriapoda</taxon>
        <taxon>Chilopoda</taxon>
        <taxon>Pleurostigmophora</taxon>
        <taxon>Geophilomorpha</taxon>
        <taxon>Linotaeniidae</taxon>
        <taxon>Strigamia</taxon>
    </lineage>
</organism>
<dbReference type="Proteomes" id="UP000014500">
    <property type="component" value="Unassembled WGS sequence"/>
</dbReference>
<dbReference type="InterPro" id="IPR015510">
    <property type="entry name" value="PGRP"/>
</dbReference>
<sequence>MTTFILLVVFLSTVLIFINADDGGIAAECASLNVIRRKDWGATNEIPKLDKIRRELSPWMMVHHTAGASCTTTDECKKLIKDIETFEMTVQHANEILSHFFIGGDGNIYEGRGWYYADEYIPGHGLFLSVSFIGDYRIKNAPANMLAAFDKLQDTANMFSACIVIIVAQTVQAII</sequence>
<evidence type="ECO:0000313" key="5">
    <source>
        <dbReference type="Proteomes" id="UP000014500"/>
    </source>
</evidence>
<reference evidence="4" key="2">
    <citation type="submission" date="2015-02" db="UniProtKB">
        <authorList>
            <consortium name="EnsemblMetazoa"/>
        </authorList>
    </citation>
    <scope>IDENTIFICATION</scope>
</reference>
<dbReference type="PANTHER" id="PTHR11022">
    <property type="entry name" value="PEPTIDOGLYCAN RECOGNITION PROTEIN"/>
    <property type="match status" value="1"/>
</dbReference>
<accession>T1J1Z0</accession>
<evidence type="ECO:0000256" key="2">
    <source>
        <dbReference type="SAM" id="SignalP"/>
    </source>
</evidence>
<evidence type="ECO:0000259" key="3">
    <source>
        <dbReference type="SMART" id="SM00701"/>
    </source>
</evidence>
<dbReference type="Pfam" id="PF01510">
    <property type="entry name" value="Amidase_2"/>
    <property type="match status" value="1"/>
</dbReference>
<dbReference type="InterPro" id="IPR006619">
    <property type="entry name" value="PGRP_domain_met/bac"/>
</dbReference>
<proteinExistence type="inferred from homology"/>
<dbReference type="AlphaFoldDB" id="T1J1Z0"/>
<dbReference type="EMBL" id="JH431790">
    <property type="status" value="NOT_ANNOTATED_CDS"/>
    <property type="molecule type" value="Genomic_DNA"/>
</dbReference>
<feature type="chain" id="PRO_5004590235" description="Peptidoglycan recognition protein family domain-containing protein" evidence="2">
    <location>
        <begin position="21"/>
        <end position="175"/>
    </location>
</feature>
<dbReference type="GO" id="GO:0009253">
    <property type="term" value="P:peptidoglycan catabolic process"/>
    <property type="evidence" value="ECO:0007669"/>
    <property type="project" value="InterPro"/>
</dbReference>
<dbReference type="InterPro" id="IPR036505">
    <property type="entry name" value="Amidase/PGRP_sf"/>
</dbReference>
<dbReference type="SMART" id="SM00701">
    <property type="entry name" value="PGRP"/>
    <property type="match status" value="1"/>
</dbReference>
<evidence type="ECO:0000313" key="4">
    <source>
        <dbReference type="EnsemblMetazoa" id="SMAR007564-PA"/>
    </source>
</evidence>
<reference evidence="5" key="1">
    <citation type="submission" date="2011-05" db="EMBL/GenBank/DDBJ databases">
        <authorList>
            <person name="Richards S.R."/>
            <person name="Qu J."/>
            <person name="Jiang H."/>
            <person name="Jhangiani S.N."/>
            <person name="Agravi P."/>
            <person name="Goodspeed R."/>
            <person name="Gross S."/>
            <person name="Mandapat C."/>
            <person name="Jackson L."/>
            <person name="Mathew T."/>
            <person name="Pu L."/>
            <person name="Thornton R."/>
            <person name="Saada N."/>
            <person name="Wilczek-Boney K.B."/>
            <person name="Lee S."/>
            <person name="Kovar C."/>
            <person name="Wu Y."/>
            <person name="Scherer S.E."/>
            <person name="Worley K.C."/>
            <person name="Muzny D.M."/>
            <person name="Gibbs R."/>
        </authorList>
    </citation>
    <scope>NUCLEOTIDE SEQUENCE</scope>
    <source>
        <strain evidence="5">Brora</strain>
    </source>
</reference>
<feature type="signal peptide" evidence="2">
    <location>
        <begin position="1"/>
        <end position="20"/>
    </location>
</feature>
<dbReference type="GO" id="GO:0008745">
    <property type="term" value="F:N-acetylmuramoyl-L-alanine amidase activity"/>
    <property type="evidence" value="ECO:0007669"/>
    <property type="project" value="InterPro"/>
</dbReference>
<dbReference type="PANTHER" id="PTHR11022:SF41">
    <property type="entry name" value="PEPTIDOGLYCAN-RECOGNITION PROTEIN LC-RELATED"/>
    <property type="match status" value="1"/>
</dbReference>
<protein>
    <recommendedName>
        <fullName evidence="3">Peptidoglycan recognition protein family domain-containing protein</fullName>
    </recommendedName>
</protein>
<dbReference type="CDD" id="cd06583">
    <property type="entry name" value="PGRP"/>
    <property type="match status" value="1"/>
</dbReference>
<dbReference type="HOGENOM" id="CLU_1534487_0_0_1"/>
<dbReference type="EnsemblMetazoa" id="SMAR007564-RA">
    <property type="protein sequence ID" value="SMAR007564-PA"/>
    <property type="gene ID" value="SMAR007564"/>
</dbReference>
<dbReference type="Gene3D" id="3.40.80.10">
    <property type="entry name" value="Peptidoglycan recognition protein-like"/>
    <property type="match status" value="1"/>
</dbReference>
<feature type="domain" description="Peptidoglycan recognition protein family" evidence="3">
    <location>
        <begin position="32"/>
        <end position="171"/>
    </location>
</feature>
<keyword evidence="5" id="KW-1185">Reference proteome</keyword>
<name>T1J1Z0_STRMM</name>
<comment type="similarity">
    <text evidence="1">Belongs to the N-acetylmuramoyl-L-alanine amidase 2 family.</text>
</comment>
<dbReference type="PhylomeDB" id="T1J1Z0"/>
<dbReference type="GO" id="GO:0008270">
    <property type="term" value="F:zinc ion binding"/>
    <property type="evidence" value="ECO:0007669"/>
    <property type="project" value="InterPro"/>
</dbReference>